<evidence type="ECO:0000313" key="2">
    <source>
        <dbReference type="Proteomes" id="UP000285655"/>
    </source>
</evidence>
<dbReference type="AlphaFoldDB" id="A0A419DCQ1"/>
<protein>
    <submittedName>
        <fullName evidence="1">Uncharacterized protein</fullName>
    </submittedName>
</protein>
<name>A0A419DCQ1_9BACT</name>
<dbReference type="Proteomes" id="UP000285655">
    <property type="component" value="Unassembled WGS sequence"/>
</dbReference>
<proteinExistence type="predicted"/>
<comment type="caution">
    <text evidence="1">The sequence shown here is derived from an EMBL/GenBank/DDBJ whole genome shotgun (WGS) entry which is preliminary data.</text>
</comment>
<dbReference type="EMBL" id="QZJW01000038">
    <property type="protein sequence ID" value="RJO60847.1"/>
    <property type="molecule type" value="Genomic_DNA"/>
</dbReference>
<evidence type="ECO:0000313" key="1">
    <source>
        <dbReference type="EMBL" id="RJO60847.1"/>
    </source>
</evidence>
<reference evidence="1 2" key="1">
    <citation type="journal article" date="2017" name="ISME J.">
        <title>Energy and carbon metabolisms in a deep terrestrial subsurface fluid microbial community.</title>
        <authorList>
            <person name="Momper L."/>
            <person name="Jungbluth S.P."/>
            <person name="Lee M.D."/>
            <person name="Amend J.P."/>
        </authorList>
    </citation>
    <scope>NUCLEOTIDE SEQUENCE [LARGE SCALE GENOMIC DNA]</scope>
    <source>
        <strain evidence="1">SURF_29</strain>
    </source>
</reference>
<gene>
    <name evidence="1" type="ORF">C4544_04385</name>
</gene>
<organism evidence="1 2">
    <name type="scientific">candidate division WS5 bacterium</name>
    <dbReference type="NCBI Taxonomy" id="2093353"/>
    <lineage>
        <taxon>Bacteria</taxon>
        <taxon>candidate division WS5</taxon>
    </lineage>
</organism>
<sequence length="73" mass="8938">MGKAKDDLMDKFIEDYNQLFNVPQTEATRRLCNLYRNEHPNDFKATDEWSIEKHRKRFMDWMSKQRPETIELS</sequence>
<accession>A0A419DCQ1</accession>